<dbReference type="CDD" id="cd01948">
    <property type="entry name" value="EAL"/>
    <property type="match status" value="1"/>
</dbReference>
<proteinExistence type="predicted"/>
<dbReference type="InterPro" id="IPR029787">
    <property type="entry name" value="Nucleotide_cyclase"/>
</dbReference>
<dbReference type="EMBL" id="JBBMQO010000001">
    <property type="protein sequence ID" value="MEM5500355.1"/>
    <property type="molecule type" value="Genomic_DNA"/>
</dbReference>
<feature type="region of interest" description="Disordered" evidence="1">
    <location>
        <begin position="520"/>
        <end position="543"/>
    </location>
</feature>
<dbReference type="NCBIfam" id="TIGR00254">
    <property type="entry name" value="GGDEF"/>
    <property type="match status" value="1"/>
</dbReference>
<dbReference type="InterPro" id="IPR052155">
    <property type="entry name" value="Biofilm_reg_signaling"/>
</dbReference>
<accession>A0ABU9T2K4</accession>
<dbReference type="InterPro" id="IPR035919">
    <property type="entry name" value="EAL_sf"/>
</dbReference>
<comment type="caution">
    <text evidence="4">The sequence shown here is derived from an EMBL/GenBank/DDBJ whole genome shotgun (WGS) entry which is preliminary data.</text>
</comment>
<protein>
    <submittedName>
        <fullName evidence="4">EAL domain-containing protein</fullName>
    </submittedName>
</protein>
<reference evidence="4 5" key="1">
    <citation type="submission" date="2024-03" db="EMBL/GenBank/DDBJ databases">
        <title>Community enrichment and isolation of bacterial strains for fucoidan degradation.</title>
        <authorList>
            <person name="Sichert A."/>
        </authorList>
    </citation>
    <scope>NUCLEOTIDE SEQUENCE [LARGE SCALE GENOMIC DNA]</scope>
    <source>
        <strain evidence="4 5">AS62</strain>
    </source>
</reference>
<dbReference type="Pfam" id="PF00563">
    <property type="entry name" value="EAL"/>
    <property type="match status" value="1"/>
</dbReference>
<dbReference type="Gene3D" id="3.30.70.270">
    <property type="match status" value="1"/>
</dbReference>
<dbReference type="Pfam" id="PF00990">
    <property type="entry name" value="GGDEF"/>
    <property type="match status" value="1"/>
</dbReference>
<evidence type="ECO:0000259" key="3">
    <source>
        <dbReference type="PROSITE" id="PS50887"/>
    </source>
</evidence>
<dbReference type="SMART" id="SM00052">
    <property type="entry name" value="EAL"/>
    <property type="match status" value="1"/>
</dbReference>
<dbReference type="SUPFAM" id="SSF55073">
    <property type="entry name" value="Nucleotide cyclase"/>
    <property type="match status" value="1"/>
</dbReference>
<dbReference type="PROSITE" id="PS50883">
    <property type="entry name" value="EAL"/>
    <property type="match status" value="1"/>
</dbReference>
<dbReference type="PROSITE" id="PS50887">
    <property type="entry name" value="GGDEF"/>
    <property type="match status" value="1"/>
</dbReference>
<evidence type="ECO:0000313" key="5">
    <source>
        <dbReference type="Proteomes" id="UP001477870"/>
    </source>
</evidence>
<organism evidence="4 5">
    <name type="scientific">Ahrensia kielensis</name>
    <dbReference type="NCBI Taxonomy" id="76980"/>
    <lineage>
        <taxon>Bacteria</taxon>
        <taxon>Pseudomonadati</taxon>
        <taxon>Pseudomonadota</taxon>
        <taxon>Alphaproteobacteria</taxon>
        <taxon>Hyphomicrobiales</taxon>
        <taxon>Ahrensiaceae</taxon>
        <taxon>Ahrensia</taxon>
    </lineage>
</organism>
<evidence type="ECO:0000259" key="2">
    <source>
        <dbReference type="PROSITE" id="PS50883"/>
    </source>
</evidence>
<dbReference type="RefSeq" id="WP_342846467.1">
    <property type="nucleotide sequence ID" value="NZ_JBBMQO010000001.1"/>
</dbReference>
<dbReference type="CDD" id="cd01949">
    <property type="entry name" value="GGDEF"/>
    <property type="match status" value="1"/>
</dbReference>
<evidence type="ECO:0000256" key="1">
    <source>
        <dbReference type="SAM" id="MobiDB-lite"/>
    </source>
</evidence>
<keyword evidence="5" id="KW-1185">Reference proteome</keyword>
<dbReference type="Gene3D" id="3.20.20.450">
    <property type="entry name" value="EAL domain"/>
    <property type="match status" value="1"/>
</dbReference>
<feature type="compositionally biased region" description="Basic and acidic residues" evidence="1">
    <location>
        <begin position="520"/>
        <end position="537"/>
    </location>
</feature>
<evidence type="ECO:0000313" key="4">
    <source>
        <dbReference type="EMBL" id="MEM5500355.1"/>
    </source>
</evidence>
<dbReference type="PANTHER" id="PTHR44757:SF2">
    <property type="entry name" value="BIOFILM ARCHITECTURE MAINTENANCE PROTEIN MBAA"/>
    <property type="match status" value="1"/>
</dbReference>
<feature type="domain" description="EAL" evidence="2">
    <location>
        <begin position="268"/>
        <end position="522"/>
    </location>
</feature>
<dbReference type="Proteomes" id="UP001477870">
    <property type="component" value="Unassembled WGS sequence"/>
</dbReference>
<dbReference type="SMART" id="SM00267">
    <property type="entry name" value="GGDEF"/>
    <property type="match status" value="1"/>
</dbReference>
<dbReference type="InterPro" id="IPR043128">
    <property type="entry name" value="Rev_trsase/Diguanyl_cyclase"/>
</dbReference>
<sequence length="543" mass="60639">MTNNNHNVERHVNDELHTLVDELPIGITAVSTSGLFNYTNKAGVVHSGLPADQEIVELEGRVLQIAQVTVPIGADECHVKLSYDITEQRQLEDDLYRRAYFDELTGLPNRSMIERTVAAVTDAENASFALAFIDLDHFKDVNDYYGHTIADQLLTKIADRLSAELRPSDMLARVGGDEFVLLLSPATNADEIALLVQKFSSRLKQPFFIDGYEILTSASIGVSIYPDNGASFEELYSKADQAMYDVKNGARGSAQLFDSNTDKASNERMKLEQRLRLAVRDQRLCCAYQAKVDFRSDEIVGIEVLLRWRDEYGDIQPPGDFVTLAVELGLMDEITLLVLSEIAAARNSIDEAFGPEVSISINVAARQADKPDFMRSFLEAIVATGMAKRFIIEVTEEAFLQKSKFQAEVLPMIRNIGARVSIDDFGTGYSSLSALADITADEIKVDRSFITDIHLRPRSQSVLKAIESLADALDMSIIVEGVETFEELLYLQASTRIRLAQGYYFAKPIVLEKAVMKSERTNELRKPAEPTRVEHKRVNYSRS</sequence>
<dbReference type="SUPFAM" id="SSF141868">
    <property type="entry name" value="EAL domain-like"/>
    <property type="match status" value="1"/>
</dbReference>
<dbReference type="InterPro" id="IPR001633">
    <property type="entry name" value="EAL_dom"/>
</dbReference>
<gene>
    <name evidence="4" type="ORF">WNY59_02000</name>
</gene>
<feature type="domain" description="GGDEF" evidence="3">
    <location>
        <begin position="126"/>
        <end position="259"/>
    </location>
</feature>
<dbReference type="InterPro" id="IPR000160">
    <property type="entry name" value="GGDEF_dom"/>
</dbReference>
<name>A0ABU9T2K4_9HYPH</name>
<dbReference type="PANTHER" id="PTHR44757">
    <property type="entry name" value="DIGUANYLATE CYCLASE DGCP"/>
    <property type="match status" value="1"/>
</dbReference>